<dbReference type="SUPFAM" id="SSF55961">
    <property type="entry name" value="Bet v1-like"/>
    <property type="match status" value="1"/>
</dbReference>
<sequence>MGVFIFTDVYTSTIPPKRLFKALIVDSHNLIPKLMPQAINSIDIIPGNGGAGSIKQINFVEGSQLRSMKNQVDELNEETFTYKYNMIDLREKFESIGYEVKFKPTPDGNSKIKMTSTYYTKGNFKLKEEDIRARKERALGMECRIPGVVEAYLLQNPNAYF</sequence>
<gene>
    <name evidence="5" type="ORF">ACJRO7_032302</name>
</gene>
<dbReference type="CDD" id="cd07816">
    <property type="entry name" value="Bet_v1-like"/>
    <property type="match status" value="1"/>
</dbReference>
<dbReference type="PANTHER" id="PTHR31213">
    <property type="entry name" value="OS08G0374000 PROTEIN-RELATED"/>
    <property type="match status" value="1"/>
</dbReference>
<dbReference type="InterPro" id="IPR000916">
    <property type="entry name" value="Bet_v_I/MLP"/>
</dbReference>
<dbReference type="FunFam" id="3.30.530.20:FF:000007">
    <property type="entry name" value="Major pollen allergen Bet v 1-A"/>
    <property type="match status" value="1"/>
</dbReference>
<keyword evidence="2" id="KW-0611">Plant defense</keyword>
<evidence type="ECO:0000256" key="1">
    <source>
        <dbReference type="ARBA" id="ARBA00009744"/>
    </source>
</evidence>
<keyword evidence="6" id="KW-1185">Reference proteome</keyword>
<dbReference type="EMBL" id="JBJKBG010000008">
    <property type="protein sequence ID" value="KAL3727543.1"/>
    <property type="molecule type" value="Genomic_DNA"/>
</dbReference>
<protein>
    <recommendedName>
        <fullName evidence="4">Bet v I/Major latex protein domain-containing protein</fullName>
    </recommendedName>
</protein>
<comment type="similarity">
    <text evidence="1">Belongs to the BetVI family.</text>
</comment>
<feature type="domain" description="Bet v I/Major latex protein" evidence="4">
    <location>
        <begin position="13"/>
        <end position="125"/>
    </location>
</feature>
<evidence type="ECO:0000256" key="3">
    <source>
        <dbReference type="ARBA" id="ARBA00023265"/>
    </source>
</evidence>
<keyword evidence="3" id="KW-0568">Pathogenesis-related protein</keyword>
<dbReference type="Gene3D" id="3.30.530.20">
    <property type="match status" value="1"/>
</dbReference>
<evidence type="ECO:0000313" key="5">
    <source>
        <dbReference type="EMBL" id="KAL3727543.1"/>
    </source>
</evidence>
<dbReference type="AlphaFoldDB" id="A0ABD3JJF4"/>
<evidence type="ECO:0000256" key="2">
    <source>
        <dbReference type="ARBA" id="ARBA00022821"/>
    </source>
</evidence>
<proteinExistence type="inferred from homology"/>
<evidence type="ECO:0000259" key="4">
    <source>
        <dbReference type="Pfam" id="PF00407"/>
    </source>
</evidence>
<dbReference type="PRINTS" id="PR00634">
    <property type="entry name" value="BETALLERGEN"/>
</dbReference>
<dbReference type="InterPro" id="IPR023393">
    <property type="entry name" value="START-like_dom_sf"/>
</dbReference>
<organism evidence="5 6">
    <name type="scientific">Eucalyptus globulus</name>
    <name type="common">Tasmanian blue gum</name>
    <dbReference type="NCBI Taxonomy" id="34317"/>
    <lineage>
        <taxon>Eukaryota</taxon>
        <taxon>Viridiplantae</taxon>
        <taxon>Streptophyta</taxon>
        <taxon>Embryophyta</taxon>
        <taxon>Tracheophyta</taxon>
        <taxon>Spermatophyta</taxon>
        <taxon>Magnoliopsida</taxon>
        <taxon>eudicotyledons</taxon>
        <taxon>Gunneridae</taxon>
        <taxon>Pentapetalae</taxon>
        <taxon>rosids</taxon>
        <taxon>malvids</taxon>
        <taxon>Myrtales</taxon>
        <taxon>Myrtaceae</taxon>
        <taxon>Myrtoideae</taxon>
        <taxon>Eucalypteae</taxon>
        <taxon>Eucalyptus</taxon>
    </lineage>
</organism>
<accession>A0ABD3JJF4</accession>
<comment type="caution">
    <text evidence="5">The sequence shown here is derived from an EMBL/GenBank/DDBJ whole genome shotgun (WGS) entry which is preliminary data.</text>
</comment>
<dbReference type="InterPro" id="IPR050279">
    <property type="entry name" value="Plant_def-hormone_signal"/>
</dbReference>
<dbReference type="InterPro" id="IPR024949">
    <property type="entry name" value="Bet_v_I_allergen"/>
</dbReference>
<reference evidence="5 6" key="1">
    <citation type="submission" date="2024-11" db="EMBL/GenBank/DDBJ databases">
        <title>Chromosome-level genome assembly of Eucalyptus globulus Labill. provides insights into its genome evolution.</title>
        <authorList>
            <person name="Li X."/>
        </authorList>
    </citation>
    <scope>NUCLEOTIDE SEQUENCE [LARGE SCALE GENOMIC DNA]</scope>
    <source>
        <strain evidence="5">CL2024</strain>
        <tissue evidence="5">Fresh tender leaves</tissue>
    </source>
</reference>
<evidence type="ECO:0000313" key="6">
    <source>
        <dbReference type="Proteomes" id="UP001634007"/>
    </source>
</evidence>
<name>A0ABD3JJF4_EUCGL</name>
<dbReference type="PANTHER" id="PTHR31213:SF70">
    <property type="entry name" value="MAJOR ALLERGEN PRU AR 1-LIKE"/>
    <property type="match status" value="1"/>
</dbReference>
<dbReference type="Proteomes" id="UP001634007">
    <property type="component" value="Unassembled WGS sequence"/>
</dbReference>
<dbReference type="Pfam" id="PF00407">
    <property type="entry name" value="Bet_v_1"/>
    <property type="match status" value="1"/>
</dbReference>
<dbReference type="GO" id="GO:0006952">
    <property type="term" value="P:defense response"/>
    <property type="evidence" value="ECO:0007669"/>
    <property type="project" value="UniProtKB-KW"/>
</dbReference>